<dbReference type="EMBL" id="NMUH01002832">
    <property type="protein sequence ID" value="MQM02293.1"/>
    <property type="molecule type" value="Genomic_DNA"/>
</dbReference>
<dbReference type="Proteomes" id="UP000652761">
    <property type="component" value="Unassembled WGS sequence"/>
</dbReference>
<sequence>MSFSPSCCVVSAARGSLSRELDVGWVAEVAVALCVVSSSESECCELLYLSELRVVLCKFSGSSNPWVATQTSGSLAGVREVGSLQLVSERGSTEICKKVCAFPAGFMCVLQVGCSCCYVARVASVVTRRVRAVVARLAMDLMAVVFPCRGRLQASPGAVLLDCSMFVSVVAVLPQGLRCAVGLASAFQLVFPELCLGGSGGGSPKTGLHCFYLL</sequence>
<dbReference type="AlphaFoldDB" id="A0A843VT91"/>
<name>A0A843VT91_COLES</name>
<organism evidence="1 2">
    <name type="scientific">Colocasia esculenta</name>
    <name type="common">Wild taro</name>
    <name type="synonym">Arum esculentum</name>
    <dbReference type="NCBI Taxonomy" id="4460"/>
    <lineage>
        <taxon>Eukaryota</taxon>
        <taxon>Viridiplantae</taxon>
        <taxon>Streptophyta</taxon>
        <taxon>Embryophyta</taxon>
        <taxon>Tracheophyta</taxon>
        <taxon>Spermatophyta</taxon>
        <taxon>Magnoliopsida</taxon>
        <taxon>Liliopsida</taxon>
        <taxon>Araceae</taxon>
        <taxon>Aroideae</taxon>
        <taxon>Colocasieae</taxon>
        <taxon>Colocasia</taxon>
    </lineage>
</organism>
<reference evidence="1" key="1">
    <citation type="submission" date="2017-07" db="EMBL/GenBank/DDBJ databases">
        <title>Taro Niue Genome Assembly and Annotation.</title>
        <authorList>
            <person name="Atibalentja N."/>
            <person name="Keating K."/>
            <person name="Fields C.J."/>
        </authorList>
    </citation>
    <scope>NUCLEOTIDE SEQUENCE</scope>
    <source>
        <strain evidence="1">Niue_2</strain>
        <tissue evidence="1">Leaf</tissue>
    </source>
</reference>
<proteinExistence type="predicted"/>
<evidence type="ECO:0000313" key="1">
    <source>
        <dbReference type="EMBL" id="MQM02293.1"/>
    </source>
</evidence>
<comment type="caution">
    <text evidence="1">The sequence shown here is derived from an EMBL/GenBank/DDBJ whole genome shotgun (WGS) entry which is preliminary data.</text>
</comment>
<protein>
    <submittedName>
        <fullName evidence="1">Uncharacterized protein</fullName>
    </submittedName>
</protein>
<gene>
    <name evidence="1" type="ORF">Taro_035064</name>
</gene>
<evidence type="ECO:0000313" key="2">
    <source>
        <dbReference type="Proteomes" id="UP000652761"/>
    </source>
</evidence>
<keyword evidence="2" id="KW-1185">Reference proteome</keyword>
<accession>A0A843VT91</accession>